<dbReference type="NCBIfam" id="NF041043">
    <property type="entry name" value="BPSS1780_fam"/>
    <property type="match status" value="1"/>
</dbReference>
<feature type="domain" description="DUF7847" evidence="3">
    <location>
        <begin position="30"/>
        <end position="242"/>
    </location>
</feature>
<proteinExistence type="predicted"/>
<sequence>MTARNVPAANGIAWLTGAVELIRKNPAAFLLMGLIVTLIGTLPILGSLVLAVISPTLYAGIAWAARAQSRGETAELAHLFQGFKEEGRIGPLLILCLPSVVAGFIAAVLIAIWIGVALAGAGASAILERPEALLGAAGAGAFVLGLVVVALMIVVFAVTFFAIPDVVFGEKDAFAAMRRSLHASRDNVGAILLYLLVLLGAAILLMAVLSVISSLLGQFVTSILVTPIAGASMYLAWKDVVGGDTTREAPALPEADSAEPPRDGGGMVA</sequence>
<evidence type="ECO:0000313" key="5">
    <source>
        <dbReference type="Proteomes" id="UP001364472"/>
    </source>
</evidence>
<feature type="transmembrane region" description="Helical" evidence="2">
    <location>
        <begin position="215"/>
        <end position="237"/>
    </location>
</feature>
<dbReference type="RefSeq" id="WP_337335266.1">
    <property type="nucleotide sequence ID" value="NZ_JBBDHC010000009.1"/>
</dbReference>
<keyword evidence="2" id="KW-0812">Transmembrane</keyword>
<feature type="transmembrane region" description="Helical" evidence="2">
    <location>
        <begin position="92"/>
        <end position="119"/>
    </location>
</feature>
<keyword evidence="5" id="KW-1185">Reference proteome</keyword>
<feature type="transmembrane region" description="Helical" evidence="2">
    <location>
        <begin position="27"/>
        <end position="53"/>
    </location>
</feature>
<dbReference type="Proteomes" id="UP001364472">
    <property type="component" value="Unassembled WGS sequence"/>
</dbReference>
<dbReference type="EMBL" id="JBBDHC010000009">
    <property type="protein sequence ID" value="MEJ1249547.1"/>
    <property type="molecule type" value="Genomic_DNA"/>
</dbReference>
<dbReference type="AlphaFoldDB" id="A0AAW9R5B3"/>
<dbReference type="Pfam" id="PF25231">
    <property type="entry name" value="DUF7847"/>
    <property type="match status" value="1"/>
</dbReference>
<keyword evidence="2" id="KW-1133">Transmembrane helix</keyword>
<evidence type="ECO:0000256" key="2">
    <source>
        <dbReference type="SAM" id="Phobius"/>
    </source>
</evidence>
<keyword evidence="2" id="KW-0472">Membrane</keyword>
<feature type="transmembrane region" description="Helical" evidence="2">
    <location>
        <begin position="139"/>
        <end position="167"/>
    </location>
</feature>
<name>A0AAW9R5B3_9GAMM</name>
<evidence type="ECO:0000259" key="3">
    <source>
        <dbReference type="Pfam" id="PF25231"/>
    </source>
</evidence>
<reference evidence="4 5" key="1">
    <citation type="journal article" date="2016" name="Antonie Van Leeuwenhoek">
        <title>Denitratimonas tolerans gen. nov., sp. nov., a denitrifying bacterium isolated from a bioreactor for tannery wastewater treatment.</title>
        <authorList>
            <person name="Han S.I."/>
            <person name="Kim J.O."/>
            <person name="Lee Y.R."/>
            <person name="Ekpeghere K.I."/>
            <person name="Koh S.C."/>
            <person name="Whang K.S."/>
        </authorList>
    </citation>
    <scope>NUCLEOTIDE SEQUENCE [LARGE SCALE GENOMIC DNA]</scope>
    <source>
        <strain evidence="4 5">KACC 17565</strain>
    </source>
</reference>
<accession>A0AAW9R5B3</accession>
<feature type="transmembrane region" description="Helical" evidence="2">
    <location>
        <begin position="188"/>
        <end position="209"/>
    </location>
</feature>
<gene>
    <name evidence="4" type="ORF">WB794_07670</name>
</gene>
<dbReference type="InterPro" id="IPR047798">
    <property type="entry name" value="BPSS1780-like"/>
</dbReference>
<feature type="region of interest" description="Disordered" evidence="1">
    <location>
        <begin position="248"/>
        <end position="269"/>
    </location>
</feature>
<protein>
    <submittedName>
        <fullName evidence="4">BPSS1780 family membrane protein</fullName>
    </submittedName>
</protein>
<dbReference type="InterPro" id="IPR057169">
    <property type="entry name" value="DUF7847"/>
</dbReference>
<evidence type="ECO:0000313" key="4">
    <source>
        <dbReference type="EMBL" id="MEJ1249547.1"/>
    </source>
</evidence>
<evidence type="ECO:0000256" key="1">
    <source>
        <dbReference type="SAM" id="MobiDB-lite"/>
    </source>
</evidence>
<comment type="caution">
    <text evidence="4">The sequence shown here is derived from an EMBL/GenBank/DDBJ whole genome shotgun (WGS) entry which is preliminary data.</text>
</comment>
<organism evidence="4 5">
    <name type="scientific">Denitratimonas tolerans</name>
    <dbReference type="NCBI Taxonomy" id="1338420"/>
    <lineage>
        <taxon>Bacteria</taxon>
        <taxon>Pseudomonadati</taxon>
        <taxon>Pseudomonadota</taxon>
        <taxon>Gammaproteobacteria</taxon>
        <taxon>Lysobacterales</taxon>
        <taxon>Lysobacteraceae</taxon>
        <taxon>Denitratimonas</taxon>
    </lineage>
</organism>